<name>A0A5J6LHP9_9GAMM</name>
<protein>
    <submittedName>
        <fullName evidence="8">Cation transporter</fullName>
    </submittedName>
</protein>
<dbReference type="GO" id="GO:0005886">
    <property type="term" value="C:plasma membrane"/>
    <property type="evidence" value="ECO:0007669"/>
    <property type="project" value="UniProtKB-SubCell"/>
</dbReference>
<sequence>MTKVISSVISDPMALLWRLLLAAGFWWTLTGGDSGSWIIGLPAILLGVYVSFSLSTPGIHRLCLPALPGFLVYYFSTSLIAGLDIARRILSPRLPLASTMLSFETSLEGLPRWLFISSLSLMPGSLGVRSGADGLLIHSLDSADTTRKSLRKLESHIIRLLPAREVG</sequence>
<dbReference type="RefSeq" id="WP_151057645.1">
    <property type="nucleotide sequence ID" value="NZ_CP044222.1"/>
</dbReference>
<keyword evidence="5 7" id="KW-1133">Transmembrane helix</keyword>
<keyword evidence="9" id="KW-1185">Reference proteome</keyword>
<comment type="subcellular location">
    <subcellularLocation>
        <location evidence="1">Cell membrane</location>
        <topology evidence="1">Multi-pass membrane protein</topology>
    </subcellularLocation>
</comment>
<keyword evidence="6 7" id="KW-0472">Membrane</keyword>
<dbReference type="InterPro" id="IPR002758">
    <property type="entry name" value="Cation_antiport_E"/>
</dbReference>
<organism evidence="8 9">
    <name type="scientific">Nitrincola iocasae</name>
    <dbReference type="NCBI Taxonomy" id="2614693"/>
    <lineage>
        <taxon>Bacteria</taxon>
        <taxon>Pseudomonadati</taxon>
        <taxon>Pseudomonadota</taxon>
        <taxon>Gammaproteobacteria</taxon>
        <taxon>Oceanospirillales</taxon>
        <taxon>Oceanospirillaceae</taxon>
        <taxon>Nitrincola</taxon>
    </lineage>
</organism>
<keyword evidence="3" id="KW-1003">Cell membrane</keyword>
<feature type="transmembrane region" description="Helical" evidence="7">
    <location>
        <begin position="35"/>
        <end position="54"/>
    </location>
</feature>
<evidence type="ECO:0000256" key="6">
    <source>
        <dbReference type="ARBA" id="ARBA00023136"/>
    </source>
</evidence>
<evidence type="ECO:0000256" key="4">
    <source>
        <dbReference type="ARBA" id="ARBA00022692"/>
    </source>
</evidence>
<evidence type="ECO:0000256" key="7">
    <source>
        <dbReference type="SAM" id="Phobius"/>
    </source>
</evidence>
<feature type="transmembrane region" description="Helical" evidence="7">
    <location>
        <begin position="66"/>
        <end position="90"/>
    </location>
</feature>
<comment type="similarity">
    <text evidence="2">Belongs to the CPA3 antiporters (TC 2.A.63) subunit E family.</text>
</comment>
<dbReference type="GO" id="GO:0008324">
    <property type="term" value="F:monoatomic cation transmembrane transporter activity"/>
    <property type="evidence" value="ECO:0007669"/>
    <property type="project" value="InterPro"/>
</dbReference>
<dbReference type="PANTHER" id="PTHR34584">
    <property type="entry name" value="NA(+)/H(+) ANTIPORTER SUBUNIT E1"/>
    <property type="match status" value="1"/>
</dbReference>
<dbReference type="EMBL" id="CP044222">
    <property type="protein sequence ID" value="QEW07832.1"/>
    <property type="molecule type" value="Genomic_DNA"/>
</dbReference>
<evidence type="ECO:0000313" key="8">
    <source>
        <dbReference type="EMBL" id="QEW07832.1"/>
    </source>
</evidence>
<dbReference type="AlphaFoldDB" id="A0A5J6LHP9"/>
<dbReference type="Pfam" id="PF01899">
    <property type="entry name" value="MNHE"/>
    <property type="match status" value="1"/>
</dbReference>
<evidence type="ECO:0000256" key="1">
    <source>
        <dbReference type="ARBA" id="ARBA00004651"/>
    </source>
</evidence>
<evidence type="ECO:0000256" key="3">
    <source>
        <dbReference type="ARBA" id="ARBA00022475"/>
    </source>
</evidence>
<dbReference type="PANTHER" id="PTHR34584:SF1">
    <property type="entry name" value="NA(+)_H(+) ANTIPORTER SUBUNIT E1"/>
    <property type="match status" value="1"/>
</dbReference>
<keyword evidence="4 7" id="KW-0812">Transmembrane</keyword>
<evidence type="ECO:0000313" key="9">
    <source>
        <dbReference type="Proteomes" id="UP000325606"/>
    </source>
</evidence>
<accession>A0A5J6LHP9</accession>
<dbReference type="Proteomes" id="UP000325606">
    <property type="component" value="Chromosome"/>
</dbReference>
<dbReference type="KEGG" id="nik:F5I99_15770"/>
<evidence type="ECO:0000256" key="2">
    <source>
        <dbReference type="ARBA" id="ARBA00006228"/>
    </source>
</evidence>
<proteinExistence type="inferred from homology"/>
<feature type="transmembrane region" description="Helical" evidence="7">
    <location>
        <begin position="12"/>
        <end position="29"/>
    </location>
</feature>
<gene>
    <name evidence="8" type="ORF">F5I99_15770</name>
</gene>
<reference evidence="8 9" key="1">
    <citation type="submission" date="2019-09" db="EMBL/GenBank/DDBJ databases">
        <title>Nitrincola iocasae sp. nov., a bacterium isolated from the sediment collected at a cold seep field in South China Sea.</title>
        <authorList>
            <person name="Zhang H."/>
            <person name="Wang H."/>
            <person name="Li C."/>
        </authorList>
    </citation>
    <scope>NUCLEOTIDE SEQUENCE [LARGE SCALE GENOMIC DNA]</scope>
    <source>
        <strain evidence="8 9">KXZD1103</strain>
    </source>
</reference>
<evidence type="ECO:0000256" key="5">
    <source>
        <dbReference type="ARBA" id="ARBA00022989"/>
    </source>
</evidence>